<feature type="region of interest" description="Disordered" evidence="11">
    <location>
        <begin position="382"/>
        <end position="411"/>
    </location>
</feature>
<dbReference type="InterPro" id="IPR018163">
    <property type="entry name" value="Thr/Ala-tRNA-synth_IIc_edit"/>
</dbReference>
<dbReference type="GO" id="GO:0006419">
    <property type="term" value="P:alanyl-tRNA aminoacylation"/>
    <property type="evidence" value="ECO:0007669"/>
    <property type="project" value="InterPro"/>
</dbReference>
<dbReference type="GO" id="GO:0002161">
    <property type="term" value="F:aminoacyl-tRNA deacylase activity"/>
    <property type="evidence" value="ECO:0007669"/>
    <property type="project" value="TreeGrafter"/>
</dbReference>
<keyword evidence="4" id="KW-0547">Nucleotide-binding</keyword>
<keyword evidence="8" id="KW-0648">Protein biosynthesis</keyword>
<feature type="domain" description="Alanyl-transfer RNA synthetases family profile" evidence="12">
    <location>
        <begin position="1"/>
        <end position="257"/>
    </location>
</feature>
<keyword evidence="2" id="KW-0820">tRNA-binding</keyword>
<evidence type="ECO:0000256" key="3">
    <source>
        <dbReference type="ARBA" id="ARBA00022598"/>
    </source>
</evidence>
<accession>A0A1G9Z721</accession>
<protein>
    <submittedName>
        <fullName evidence="13">Alanyl-tRNA synthetase</fullName>
    </submittedName>
</protein>
<dbReference type="PROSITE" id="PS50860">
    <property type="entry name" value="AA_TRNA_LIGASE_II_ALA"/>
    <property type="match status" value="1"/>
</dbReference>
<dbReference type="Proteomes" id="UP000199370">
    <property type="component" value="Unassembled WGS sequence"/>
</dbReference>
<comment type="similarity">
    <text evidence="1">Belongs to the class-II aminoacyl-tRNA synthetase family.</text>
</comment>
<dbReference type="OrthoDB" id="11392at2157"/>
<dbReference type="SUPFAM" id="SSF50447">
    <property type="entry name" value="Translation proteins"/>
    <property type="match status" value="1"/>
</dbReference>
<dbReference type="GO" id="GO:0004813">
    <property type="term" value="F:alanine-tRNA ligase activity"/>
    <property type="evidence" value="ECO:0007669"/>
    <property type="project" value="InterPro"/>
</dbReference>
<sequence length="411" mass="43103">MTGQLAASQPYTTRFETTVAGVDGREVRLETSYFYAESGGQPSDRGTVGDVPVVDVQVEGGEHVHTLAEEPRFREGSSVVCEVDRAFRLYCMRAHTASHVLYGAARRVCDDLGYGGFGIDEEKVRVDLTTSSEVTDETLVELERLTNQAVWESREVGWKSVPLAELREDEFVAFNTKTEEGVFEGADEVRVVTVGEGDVVPGESTDGPWDVAACGGTHVRNTREIGPVSLLSRSNPGQGMTRVEFAVGDRGIEHRAAEKRAVLDTGRVLDAAPTDLADAAARLSGQVEELEESLASARRELVASALSAADPVERDGATWLVATVEDVEANDCREPLRASAGRDADVVVAVGESGGTFVAVAAGPDHDASAVVEAVTADYGGGGGGSGSFAQGGGIDASPARVAEGLGSEGS</sequence>
<evidence type="ECO:0000259" key="12">
    <source>
        <dbReference type="PROSITE" id="PS50860"/>
    </source>
</evidence>
<dbReference type="InterPro" id="IPR012947">
    <property type="entry name" value="tRNA_SAD"/>
</dbReference>
<dbReference type="RefSeq" id="WP_089735025.1">
    <property type="nucleotide sequence ID" value="NZ_FNIA01000018.1"/>
</dbReference>
<evidence type="ECO:0000256" key="5">
    <source>
        <dbReference type="ARBA" id="ARBA00022833"/>
    </source>
</evidence>
<gene>
    <name evidence="13" type="ORF">SAMN05192554_11812</name>
</gene>
<evidence type="ECO:0000313" key="14">
    <source>
        <dbReference type="Proteomes" id="UP000199370"/>
    </source>
</evidence>
<dbReference type="STRING" id="996166.SAMN05192554_11812"/>
<name>A0A1G9Z721_9EURY</name>
<dbReference type="Gene3D" id="3.10.310.40">
    <property type="match status" value="1"/>
</dbReference>
<dbReference type="SMART" id="SM00863">
    <property type="entry name" value="tRNA_SAD"/>
    <property type="match status" value="1"/>
</dbReference>
<keyword evidence="7" id="KW-0694">RNA-binding</keyword>
<feature type="compositionally biased region" description="Gly residues" evidence="11">
    <location>
        <begin position="382"/>
        <end position="395"/>
    </location>
</feature>
<dbReference type="Pfam" id="PF01411">
    <property type="entry name" value="tRNA-synt_2c"/>
    <property type="match status" value="1"/>
</dbReference>
<keyword evidence="14" id="KW-1185">Reference proteome</keyword>
<keyword evidence="9 13" id="KW-0030">Aminoacyl-tRNA synthetase</keyword>
<dbReference type="Gene3D" id="2.40.30.130">
    <property type="match status" value="1"/>
</dbReference>
<dbReference type="InterPro" id="IPR050058">
    <property type="entry name" value="Ala-tRNA_ligase"/>
</dbReference>
<keyword evidence="5" id="KW-0862">Zinc</keyword>
<keyword evidence="10" id="KW-0175">Coiled coil</keyword>
<proteinExistence type="inferred from homology"/>
<dbReference type="InterPro" id="IPR009000">
    <property type="entry name" value="Transl_B-barrel_sf"/>
</dbReference>
<evidence type="ECO:0000256" key="2">
    <source>
        <dbReference type="ARBA" id="ARBA00022555"/>
    </source>
</evidence>
<dbReference type="PANTHER" id="PTHR11777">
    <property type="entry name" value="ALANYL-TRNA SYNTHETASE"/>
    <property type="match status" value="1"/>
</dbReference>
<keyword evidence="6" id="KW-0067">ATP-binding</keyword>
<evidence type="ECO:0000256" key="7">
    <source>
        <dbReference type="ARBA" id="ARBA00022884"/>
    </source>
</evidence>
<evidence type="ECO:0000256" key="1">
    <source>
        <dbReference type="ARBA" id="ARBA00008226"/>
    </source>
</evidence>
<organism evidence="13 14">
    <name type="scientific">Haloarchaeobius iranensis</name>
    <dbReference type="NCBI Taxonomy" id="996166"/>
    <lineage>
        <taxon>Archaea</taxon>
        <taxon>Methanobacteriati</taxon>
        <taxon>Methanobacteriota</taxon>
        <taxon>Stenosarchaea group</taxon>
        <taxon>Halobacteria</taxon>
        <taxon>Halobacteriales</taxon>
        <taxon>Halorubellaceae</taxon>
        <taxon>Haloarchaeobius</taxon>
    </lineage>
</organism>
<dbReference type="InterPro" id="IPR018164">
    <property type="entry name" value="Ala-tRNA-synth_IIc_N"/>
</dbReference>
<keyword evidence="3" id="KW-0436">Ligase</keyword>
<evidence type="ECO:0000256" key="4">
    <source>
        <dbReference type="ARBA" id="ARBA00022741"/>
    </source>
</evidence>
<feature type="coiled-coil region" evidence="10">
    <location>
        <begin position="280"/>
        <end position="307"/>
    </location>
</feature>
<evidence type="ECO:0000256" key="8">
    <source>
        <dbReference type="ARBA" id="ARBA00022917"/>
    </source>
</evidence>
<dbReference type="InterPro" id="IPR018165">
    <property type="entry name" value="Ala-tRNA-synth_IIc_core"/>
</dbReference>
<dbReference type="Gene3D" id="3.30.980.10">
    <property type="entry name" value="Threonyl-trna Synthetase, Chain A, domain 2"/>
    <property type="match status" value="1"/>
</dbReference>
<dbReference type="SUPFAM" id="SSF55186">
    <property type="entry name" value="ThrRS/AlaRS common domain"/>
    <property type="match status" value="1"/>
</dbReference>
<dbReference type="GO" id="GO:0005524">
    <property type="term" value="F:ATP binding"/>
    <property type="evidence" value="ECO:0007669"/>
    <property type="project" value="UniProtKB-KW"/>
</dbReference>
<evidence type="ECO:0000313" key="13">
    <source>
        <dbReference type="EMBL" id="SDN16316.1"/>
    </source>
</evidence>
<dbReference type="Pfam" id="PF07973">
    <property type="entry name" value="tRNA_SAD"/>
    <property type="match status" value="1"/>
</dbReference>
<dbReference type="PANTHER" id="PTHR11777:SF9">
    <property type="entry name" value="ALANINE--TRNA LIGASE, CYTOPLASMIC"/>
    <property type="match status" value="1"/>
</dbReference>
<reference evidence="13 14" key="1">
    <citation type="submission" date="2016-10" db="EMBL/GenBank/DDBJ databases">
        <authorList>
            <person name="de Groot N.N."/>
        </authorList>
    </citation>
    <scope>NUCLEOTIDE SEQUENCE [LARGE SCALE GENOMIC DNA]</scope>
    <source>
        <strain evidence="14">EB21,IBRC-M 10013,KCTC 4048</strain>
    </source>
</reference>
<evidence type="ECO:0000256" key="9">
    <source>
        <dbReference type="ARBA" id="ARBA00023146"/>
    </source>
</evidence>
<evidence type="ECO:0000256" key="6">
    <source>
        <dbReference type="ARBA" id="ARBA00022840"/>
    </source>
</evidence>
<dbReference type="EMBL" id="FNIA01000018">
    <property type="protein sequence ID" value="SDN16316.1"/>
    <property type="molecule type" value="Genomic_DNA"/>
</dbReference>
<evidence type="ECO:0000256" key="11">
    <source>
        <dbReference type="SAM" id="MobiDB-lite"/>
    </source>
</evidence>
<evidence type="ECO:0000256" key="10">
    <source>
        <dbReference type="SAM" id="Coils"/>
    </source>
</evidence>
<dbReference type="GO" id="GO:0000049">
    <property type="term" value="F:tRNA binding"/>
    <property type="evidence" value="ECO:0007669"/>
    <property type="project" value="UniProtKB-KW"/>
</dbReference>
<dbReference type="AlphaFoldDB" id="A0A1G9Z721"/>